<dbReference type="Gene3D" id="1.10.8.60">
    <property type="match status" value="1"/>
</dbReference>
<dbReference type="InterPro" id="IPR003959">
    <property type="entry name" value="ATPase_AAA_core"/>
</dbReference>
<comment type="caution">
    <text evidence="2">The sequence shown here is derived from an EMBL/GenBank/DDBJ whole genome shotgun (WGS) entry which is preliminary data.</text>
</comment>
<dbReference type="GO" id="GO:0004176">
    <property type="term" value="F:ATP-dependent peptidase activity"/>
    <property type="evidence" value="ECO:0007669"/>
    <property type="project" value="InterPro"/>
</dbReference>
<dbReference type="SUPFAM" id="SSF52540">
    <property type="entry name" value="P-loop containing nucleoside triphosphate hydrolases"/>
    <property type="match status" value="2"/>
</dbReference>
<gene>
    <name evidence="2" type="ORF">H8E41_12420</name>
</gene>
<dbReference type="GO" id="GO:0006508">
    <property type="term" value="P:proteolysis"/>
    <property type="evidence" value="ECO:0007669"/>
    <property type="project" value="InterPro"/>
</dbReference>
<protein>
    <submittedName>
        <fullName evidence="2">AAA family ATPase</fullName>
    </submittedName>
</protein>
<evidence type="ECO:0000313" key="2">
    <source>
        <dbReference type="EMBL" id="MBC8318701.1"/>
    </source>
</evidence>
<dbReference type="PANTHER" id="PTHR23076:SF97">
    <property type="entry name" value="ATP-DEPENDENT ZINC METALLOPROTEASE YME1L1"/>
    <property type="match status" value="1"/>
</dbReference>
<dbReference type="GO" id="GO:0005524">
    <property type="term" value="F:ATP binding"/>
    <property type="evidence" value="ECO:0007669"/>
    <property type="project" value="InterPro"/>
</dbReference>
<dbReference type="InterPro" id="IPR027417">
    <property type="entry name" value="P-loop_NTPase"/>
</dbReference>
<dbReference type="InterPro" id="IPR000642">
    <property type="entry name" value="Peptidase_M41"/>
</dbReference>
<feature type="domain" description="AAA+ ATPase" evidence="1">
    <location>
        <begin position="425"/>
        <end position="553"/>
    </location>
</feature>
<dbReference type="SMART" id="SM00382">
    <property type="entry name" value="AAA"/>
    <property type="match status" value="2"/>
</dbReference>
<organism evidence="2 3">
    <name type="scientific">Candidatus Desulfobia pelagia</name>
    <dbReference type="NCBI Taxonomy" id="2841692"/>
    <lineage>
        <taxon>Bacteria</taxon>
        <taxon>Pseudomonadati</taxon>
        <taxon>Thermodesulfobacteriota</taxon>
        <taxon>Desulfobulbia</taxon>
        <taxon>Desulfobulbales</taxon>
        <taxon>Desulfobulbaceae</taxon>
        <taxon>Candidatus Desulfobia</taxon>
    </lineage>
</organism>
<dbReference type="SUPFAM" id="SSF140990">
    <property type="entry name" value="FtsH protease domain-like"/>
    <property type="match status" value="1"/>
</dbReference>
<dbReference type="Proteomes" id="UP000614424">
    <property type="component" value="Unassembled WGS sequence"/>
</dbReference>
<dbReference type="Gene3D" id="1.20.58.760">
    <property type="entry name" value="Peptidase M41"/>
    <property type="match status" value="1"/>
</dbReference>
<dbReference type="PRINTS" id="PR00300">
    <property type="entry name" value="CLPPROTEASEA"/>
</dbReference>
<dbReference type="GO" id="GO:0004222">
    <property type="term" value="F:metalloendopeptidase activity"/>
    <property type="evidence" value="ECO:0007669"/>
    <property type="project" value="InterPro"/>
</dbReference>
<dbReference type="Pfam" id="PF07724">
    <property type="entry name" value="AAA_2"/>
    <property type="match status" value="1"/>
</dbReference>
<evidence type="ECO:0000259" key="1">
    <source>
        <dbReference type="SMART" id="SM00382"/>
    </source>
</evidence>
<accession>A0A8J6NEW0</accession>
<dbReference type="Pfam" id="PF00004">
    <property type="entry name" value="AAA"/>
    <property type="match status" value="1"/>
</dbReference>
<dbReference type="GO" id="GO:0005886">
    <property type="term" value="C:plasma membrane"/>
    <property type="evidence" value="ECO:0007669"/>
    <property type="project" value="TreeGrafter"/>
</dbReference>
<dbReference type="EMBL" id="JACNJZ010000180">
    <property type="protein sequence ID" value="MBC8318701.1"/>
    <property type="molecule type" value="Genomic_DNA"/>
</dbReference>
<dbReference type="AlphaFoldDB" id="A0A8J6NEW0"/>
<dbReference type="InterPro" id="IPR037219">
    <property type="entry name" value="Peptidase_M41-like"/>
</dbReference>
<dbReference type="Pfam" id="PF01434">
    <property type="entry name" value="Peptidase_M41"/>
    <property type="match status" value="1"/>
</dbReference>
<evidence type="ECO:0000313" key="3">
    <source>
        <dbReference type="Proteomes" id="UP000614424"/>
    </source>
</evidence>
<sequence>MKGEMMAREKDSHFFQVFENIRKKLKELLYDQDNAVDEVVDALIHISCRPPEDQPKGIFTFLGPNSVGKSYLARLLAEFLEGFSQVLCLDMEQYSEPDSVLQLLGAKGMVEGAPEGELLRFVREHPRSILVFDAIEKADNQLHLALLNLFANGEIDSGVSFRETIIIFTSTLGSTLYKNRDFLDNFSKNKLQTQDLVMNAIGREKKAVFDLIQPALAPKLVQTMARNFIVLFHSLGLDSMVRIGCESLDEHVKHFVDKSGIELELRDAEPLMSLLLLSLGSHVNIKKVKRQLPDALLGRITRFVRENRSFPKKAVFKISSQAAGFLDKLARTHDDLLRLDRKNETVNVSWKEYMRGGTLFLSLDKARLEQIAVADKFIRERRPSIEFSAIGFSDIAGNKATKDTLKQIISLLKNPAPVKRFGIEIPKGMLLYGPPGVGKSMLGKAFARETGLPYVYASRSDLFDAEYIRRVYQEAREYAPSIVFLDGIDVKGLLEGVFTTMPDDQLIMELDSLSMDPSRLVFTVATAQNRMDVSPVIIAPDRIDTFVEVPELDREARRFFIDKILKKPNDGKINVERVIRYISGMNGYDLQRIGKEASLYAIRNGLEYLTEDILIEQINIIKYGYKLEKKHMRNLEEDLRITAYHEAGHAVLSFLLLPDIKIEQVTITPRFETLGFISYTSEDFPGNVSKDEIFHNMCVLMAGRIASMKKFGDKGFNTGASNDLEQATHQAYAAVASLGMDEKIGYVHTDTLSQNVSKQIFLSMVEERVHHWVQEATDTATKLVDEHWARIQKLAAILVQYEIVDGADLERIMKD</sequence>
<feature type="domain" description="AAA+ ATPase" evidence="1">
    <location>
        <begin position="55"/>
        <end position="191"/>
    </location>
</feature>
<proteinExistence type="predicted"/>
<dbReference type="GO" id="GO:0016887">
    <property type="term" value="F:ATP hydrolysis activity"/>
    <property type="evidence" value="ECO:0007669"/>
    <property type="project" value="InterPro"/>
</dbReference>
<name>A0A8J6NEW0_9BACT</name>
<reference evidence="2 3" key="1">
    <citation type="submission" date="2020-08" db="EMBL/GenBank/DDBJ databases">
        <title>Bridging the membrane lipid divide: bacteria of the FCB group superphylum have the potential to synthesize archaeal ether lipids.</title>
        <authorList>
            <person name="Villanueva L."/>
            <person name="Von Meijenfeldt F.A.B."/>
            <person name="Westbye A.B."/>
            <person name="Yadav S."/>
            <person name="Hopmans E.C."/>
            <person name="Dutilh B.E."/>
            <person name="Sinninghe Damste J.S."/>
        </authorList>
    </citation>
    <scope>NUCLEOTIDE SEQUENCE [LARGE SCALE GENOMIC DNA]</scope>
    <source>
        <strain evidence="2">NIOZ-UU47</strain>
    </source>
</reference>
<dbReference type="PANTHER" id="PTHR23076">
    <property type="entry name" value="METALLOPROTEASE M41 FTSH"/>
    <property type="match status" value="1"/>
</dbReference>
<dbReference type="InterPro" id="IPR003593">
    <property type="entry name" value="AAA+_ATPase"/>
</dbReference>
<dbReference type="GO" id="GO:0030163">
    <property type="term" value="P:protein catabolic process"/>
    <property type="evidence" value="ECO:0007669"/>
    <property type="project" value="TreeGrafter"/>
</dbReference>
<dbReference type="InterPro" id="IPR001270">
    <property type="entry name" value="ClpA/B"/>
</dbReference>
<dbReference type="Gene3D" id="3.40.50.300">
    <property type="entry name" value="P-loop containing nucleotide triphosphate hydrolases"/>
    <property type="match status" value="2"/>
</dbReference>